<proteinExistence type="predicted"/>
<accession>A2GEF5</accession>
<gene>
    <name evidence="3" type="ORF">TVAG_467580</name>
</gene>
<dbReference type="InParanoid" id="A2GEF5"/>
<keyword evidence="2" id="KW-0472">Membrane</keyword>
<dbReference type="AlphaFoldDB" id="A2GEF5"/>
<protein>
    <submittedName>
        <fullName evidence="3">Uncharacterized protein</fullName>
    </submittedName>
</protein>
<reference evidence="3" key="1">
    <citation type="submission" date="2006-10" db="EMBL/GenBank/DDBJ databases">
        <authorList>
            <person name="Amadeo P."/>
            <person name="Zhao Q."/>
            <person name="Wortman J."/>
            <person name="Fraser-Liggett C."/>
            <person name="Carlton J."/>
        </authorList>
    </citation>
    <scope>NUCLEOTIDE SEQUENCE</scope>
    <source>
        <strain evidence="3">G3</strain>
    </source>
</reference>
<dbReference type="VEuPathDB" id="TrichDB:TVAG_467580"/>
<sequence length="269" mass="29067">MLFALVMHGFASGCTDFQSTASDAGDVEDGNFSLKQTGSYLNYKIDLAKQSQSLIAINSIKLKLSTNGTATSDISVTLDGPIFAELPDLTDYTYTITIKLKYTITSDSFKIPFVTVSNSKGYKFIFFGSNQKDQEAYGITDKNLSIEGYELEHKISNEVKVLTCTTTFSSTSTSRALLALNSVYTASISQGDTPDPSTSTPTPTEKGKMGAGEIIAIIFCVILAIVLIIVIIYFVCCNKRNRSQKKESSSLAPPPEKEVDEDSGSGVNV</sequence>
<keyword evidence="4" id="KW-1185">Reference proteome</keyword>
<evidence type="ECO:0000256" key="2">
    <source>
        <dbReference type="SAM" id="Phobius"/>
    </source>
</evidence>
<dbReference type="RefSeq" id="XP_001297393.1">
    <property type="nucleotide sequence ID" value="XM_001297392.1"/>
</dbReference>
<dbReference type="Proteomes" id="UP000001542">
    <property type="component" value="Unassembled WGS sequence"/>
</dbReference>
<evidence type="ECO:0000313" key="3">
    <source>
        <dbReference type="EMBL" id="EAX84463.1"/>
    </source>
</evidence>
<evidence type="ECO:0000256" key="1">
    <source>
        <dbReference type="SAM" id="MobiDB-lite"/>
    </source>
</evidence>
<feature type="region of interest" description="Disordered" evidence="1">
    <location>
        <begin position="243"/>
        <end position="269"/>
    </location>
</feature>
<feature type="transmembrane region" description="Helical" evidence="2">
    <location>
        <begin position="214"/>
        <end position="236"/>
    </location>
</feature>
<evidence type="ECO:0000313" key="4">
    <source>
        <dbReference type="Proteomes" id="UP000001542"/>
    </source>
</evidence>
<dbReference type="VEuPathDB" id="TrichDB:TVAGG3_0025840"/>
<keyword evidence="2" id="KW-1133">Transmembrane helix</keyword>
<organism evidence="3 4">
    <name type="scientific">Trichomonas vaginalis (strain ATCC PRA-98 / G3)</name>
    <dbReference type="NCBI Taxonomy" id="412133"/>
    <lineage>
        <taxon>Eukaryota</taxon>
        <taxon>Metamonada</taxon>
        <taxon>Parabasalia</taxon>
        <taxon>Trichomonadida</taxon>
        <taxon>Trichomonadidae</taxon>
        <taxon>Trichomonas</taxon>
    </lineage>
</organism>
<dbReference type="KEGG" id="tva:4742095"/>
<dbReference type="EMBL" id="DS115345">
    <property type="protein sequence ID" value="EAX84463.1"/>
    <property type="molecule type" value="Genomic_DNA"/>
</dbReference>
<reference evidence="3" key="2">
    <citation type="journal article" date="2007" name="Science">
        <title>Draft genome sequence of the sexually transmitted pathogen Trichomonas vaginalis.</title>
        <authorList>
            <person name="Carlton J.M."/>
            <person name="Hirt R.P."/>
            <person name="Silva J.C."/>
            <person name="Delcher A.L."/>
            <person name="Schatz M."/>
            <person name="Zhao Q."/>
            <person name="Wortman J.R."/>
            <person name="Bidwell S.L."/>
            <person name="Alsmark U.C.M."/>
            <person name="Besteiro S."/>
            <person name="Sicheritz-Ponten T."/>
            <person name="Noel C.J."/>
            <person name="Dacks J.B."/>
            <person name="Foster P.G."/>
            <person name="Simillion C."/>
            <person name="Van de Peer Y."/>
            <person name="Miranda-Saavedra D."/>
            <person name="Barton G.J."/>
            <person name="Westrop G.D."/>
            <person name="Mueller S."/>
            <person name="Dessi D."/>
            <person name="Fiori P.L."/>
            <person name="Ren Q."/>
            <person name="Paulsen I."/>
            <person name="Zhang H."/>
            <person name="Bastida-Corcuera F.D."/>
            <person name="Simoes-Barbosa A."/>
            <person name="Brown M.T."/>
            <person name="Hayes R.D."/>
            <person name="Mukherjee M."/>
            <person name="Okumura C.Y."/>
            <person name="Schneider R."/>
            <person name="Smith A.J."/>
            <person name="Vanacova S."/>
            <person name="Villalvazo M."/>
            <person name="Haas B.J."/>
            <person name="Pertea M."/>
            <person name="Feldblyum T.V."/>
            <person name="Utterback T.R."/>
            <person name="Shu C.L."/>
            <person name="Osoegawa K."/>
            <person name="de Jong P.J."/>
            <person name="Hrdy I."/>
            <person name="Horvathova L."/>
            <person name="Zubacova Z."/>
            <person name="Dolezal P."/>
            <person name="Malik S.B."/>
            <person name="Logsdon J.M. Jr."/>
            <person name="Henze K."/>
            <person name="Gupta A."/>
            <person name="Wang C.C."/>
            <person name="Dunne R.L."/>
            <person name="Upcroft J.A."/>
            <person name="Upcroft P."/>
            <person name="White O."/>
            <person name="Salzberg S.L."/>
            <person name="Tang P."/>
            <person name="Chiu C.-H."/>
            <person name="Lee Y.-S."/>
            <person name="Embley T.M."/>
            <person name="Coombs G.H."/>
            <person name="Mottram J.C."/>
            <person name="Tachezy J."/>
            <person name="Fraser-Liggett C.M."/>
            <person name="Johnson P.J."/>
        </authorList>
    </citation>
    <scope>NUCLEOTIDE SEQUENCE [LARGE SCALE GENOMIC DNA]</scope>
    <source>
        <strain evidence="3">G3</strain>
    </source>
</reference>
<keyword evidence="2" id="KW-0812">Transmembrane</keyword>
<dbReference type="SMR" id="A2GEF5"/>
<name>A2GEF5_TRIV3</name>